<keyword evidence="2" id="KW-0812">Transmembrane</keyword>
<keyword evidence="4" id="KW-1185">Reference proteome</keyword>
<dbReference type="GO" id="GO:0005216">
    <property type="term" value="F:monoatomic ion channel activity"/>
    <property type="evidence" value="ECO:0007669"/>
    <property type="project" value="InterPro"/>
</dbReference>
<keyword evidence="2" id="KW-1133">Transmembrane helix</keyword>
<reference evidence="3 4" key="2">
    <citation type="submission" date="2018-11" db="EMBL/GenBank/DDBJ databases">
        <authorList>
            <consortium name="Pathogen Informatics"/>
        </authorList>
    </citation>
    <scope>NUCLEOTIDE SEQUENCE [LARGE SCALE GENOMIC DNA]</scope>
    <source>
        <strain evidence="3 4">Egypt</strain>
    </source>
</reference>
<dbReference type="Proteomes" id="UP000272942">
    <property type="component" value="Unassembled WGS sequence"/>
</dbReference>
<dbReference type="SUPFAM" id="SSF90112">
    <property type="entry name" value="Neurotransmitter-gated ion-channel transmembrane pore"/>
    <property type="match status" value="1"/>
</dbReference>
<evidence type="ECO:0000313" key="4">
    <source>
        <dbReference type="Proteomes" id="UP000272942"/>
    </source>
</evidence>
<evidence type="ECO:0000256" key="1">
    <source>
        <dbReference type="SAM" id="MobiDB-lite"/>
    </source>
</evidence>
<reference evidence="5" key="1">
    <citation type="submission" date="2016-06" db="UniProtKB">
        <authorList>
            <consortium name="WormBaseParasite"/>
        </authorList>
    </citation>
    <scope>IDENTIFICATION</scope>
</reference>
<dbReference type="EMBL" id="UZAN01046875">
    <property type="protein sequence ID" value="VDP84716.1"/>
    <property type="molecule type" value="Genomic_DNA"/>
</dbReference>
<dbReference type="GO" id="GO:0016020">
    <property type="term" value="C:membrane"/>
    <property type="evidence" value="ECO:0007669"/>
    <property type="project" value="InterPro"/>
</dbReference>
<dbReference type="InterPro" id="IPR038050">
    <property type="entry name" value="Neuro_actylchol_rec"/>
</dbReference>
<keyword evidence="2" id="KW-0472">Membrane</keyword>
<protein>
    <submittedName>
        <fullName evidence="5">Gamma-aminobutyric acid receptor subunit beta-like</fullName>
    </submittedName>
</protein>
<feature type="transmembrane region" description="Helical" evidence="2">
    <location>
        <begin position="178"/>
        <end position="198"/>
    </location>
</feature>
<gene>
    <name evidence="3" type="ORF">ECPE_LOCUS9069</name>
</gene>
<proteinExistence type="predicted"/>
<evidence type="ECO:0000256" key="2">
    <source>
        <dbReference type="SAM" id="Phobius"/>
    </source>
</evidence>
<feature type="compositionally biased region" description="Low complexity" evidence="1">
    <location>
        <begin position="25"/>
        <end position="50"/>
    </location>
</feature>
<sequence>MNQILYRRTYNAAAAAAAKSPHIRSGTTRISTTTTPNPNTTSSSKPGTGNADRKHIVICEPSPTFRGQAGGPKRVGTGQVRTRSTGSFPKKSALKVSQSQDQYHPPRTGRSRQLDRSYLSGQIKSLFHFTRLHTGTQSANVKQLRSDHRTARSSASQTALPAQTPETYDSEVDAYSRFLFPACFVLFNCCYWLFYMIIADDHPPEPS</sequence>
<name>A0A183AQ34_9TREM</name>
<evidence type="ECO:0000313" key="5">
    <source>
        <dbReference type="WBParaSite" id="ECPE_0000909701-mRNA-1"/>
    </source>
</evidence>
<dbReference type="InterPro" id="IPR006028">
    <property type="entry name" value="GABAA/Glycine_rcpt"/>
</dbReference>
<dbReference type="PRINTS" id="PR00253">
    <property type="entry name" value="GABAARECEPTR"/>
</dbReference>
<dbReference type="Gene3D" id="1.20.58.390">
    <property type="entry name" value="Neurotransmitter-gated ion-channel transmembrane domain"/>
    <property type="match status" value="1"/>
</dbReference>
<dbReference type="GO" id="GO:0004888">
    <property type="term" value="F:transmembrane signaling receptor activity"/>
    <property type="evidence" value="ECO:0007669"/>
    <property type="project" value="InterPro"/>
</dbReference>
<dbReference type="OrthoDB" id="407674at2759"/>
<dbReference type="AlphaFoldDB" id="A0A183AQ34"/>
<evidence type="ECO:0000313" key="3">
    <source>
        <dbReference type="EMBL" id="VDP84716.1"/>
    </source>
</evidence>
<accession>A0A183AQ34</accession>
<feature type="region of interest" description="Disordered" evidence="1">
    <location>
        <begin position="15"/>
        <end position="114"/>
    </location>
</feature>
<organism evidence="5">
    <name type="scientific">Echinostoma caproni</name>
    <dbReference type="NCBI Taxonomy" id="27848"/>
    <lineage>
        <taxon>Eukaryota</taxon>
        <taxon>Metazoa</taxon>
        <taxon>Spiralia</taxon>
        <taxon>Lophotrochozoa</taxon>
        <taxon>Platyhelminthes</taxon>
        <taxon>Trematoda</taxon>
        <taxon>Digenea</taxon>
        <taxon>Plagiorchiida</taxon>
        <taxon>Echinostomata</taxon>
        <taxon>Echinostomatoidea</taxon>
        <taxon>Echinostomatidae</taxon>
        <taxon>Echinostoma</taxon>
    </lineage>
</organism>
<dbReference type="InterPro" id="IPR036719">
    <property type="entry name" value="Neuro-gated_channel_TM_sf"/>
</dbReference>
<dbReference type="WBParaSite" id="ECPE_0000909701-mRNA-1">
    <property type="protein sequence ID" value="ECPE_0000909701-mRNA-1"/>
    <property type="gene ID" value="ECPE_0000909701"/>
</dbReference>